<dbReference type="RefSeq" id="WP_073537075.1">
    <property type="nucleotide sequence ID" value="NZ_CP018335.1"/>
</dbReference>
<evidence type="ECO:0000313" key="1">
    <source>
        <dbReference type="EMBL" id="APM37355.1"/>
    </source>
</evidence>
<proteinExistence type="predicted"/>
<reference evidence="1 2" key="1">
    <citation type="submission" date="2016-12" db="EMBL/GenBank/DDBJ databases">
        <title>Complete genome sequence of Clostridium kluyveri JZZ isolated from the pit mud of a Chinese flavor liquor-making factory.</title>
        <authorList>
            <person name="Wang Y."/>
        </authorList>
    </citation>
    <scope>NUCLEOTIDE SEQUENCE [LARGE SCALE GENOMIC DNA]</scope>
    <source>
        <strain evidence="1 2">JZZ</strain>
    </source>
</reference>
<sequence length="74" mass="8279">MNAQSIKDLILSLTQDIEFSYNNVNGSIIPLSHDNISMSYGDVNKGYNDVDILLTDPFFNGKSLSEIIKEIEII</sequence>
<dbReference type="EMBL" id="CP018335">
    <property type="protein sequence ID" value="APM37355.1"/>
    <property type="molecule type" value="Genomic_DNA"/>
</dbReference>
<name>A0A1L5F2X5_CLOKL</name>
<gene>
    <name evidence="1" type="ORF">BS101_00525</name>
</gene>
<evidence type="ECO:0000313" key="2">
    <source>
        <dbReference type="Proteomes" id="UP000184604"/>
    </source>
</evidence>
<accession>A0A1L5F2X5</accession>
<organism evidence="1 2">
    <name type="scientific">Clostridium kluyveri</name>
    <dbReference type="NCBI Taxonomy" id="1534"/>
    <lineage>
        <taxon>Bacteria</taxon>
        <taxon>Bacillati</taxon>
        <taxon>Bacillota</taxon>
        <taxon>Clostridia</taxon>
        <taxon>Eubacteriales</taxon>
        <taxon>Clostridiaceae</taxon>
        <taxon>Clostridium</taxon>
    </lineage>
</organism>
<protein>
    <submittedName>
        <fullName evidence="1">Uncharacterized protein</fullName>
    </submittedName>
</protein>
<dbReference type="Proteomes" id="UP000184604">
    <property type="component" value="Chromosome"/>
</dbReference>
<dbReference type="AlphaFoldDB" id="A0A1L5F2X5"/>